<dbReference type="RefSeq" id="WP_231012589.1">
    <property type="nucleotide sequence ID" value="NZ_BAAAEW010000052.1"/>
</dbReference>
<reference evidence="10 11" key="1">
    <citation type="journal article" date="2019" name="Int. J. Syst. Evol. Microbiol.">
        <title>The Global Catalogue of Microorganisms (GCM) 10K type strain sequencing project: providing services to taxonomists for standard genome sequencing and annotation.</title>
        <authorList>
            <consortium name="The Broad Institute Genomics Platform"/>
            <consortium name="The Broad Institute Genome Sequencing Center for Infectious Disease"/>
            <person name="Wu L."/>
            <person name="Ma J."/>
        </authorList>
    </citation>
    <scope>NUCLEOTIDE SEQUENCE [LARGE SCALE GENOMIC DNA]</scope>
    <source>
        <strain evidence="10 11">JCM 15503</strain>
    </source>
</reference>
<comment type="function">
    <text evidence="8">Essential cell division protein. May link together the upstream cell division proteins, which are predominantly cytoplasmic, with the downstream cell division proteins, which are predominantly periplasmic.</text>
</comment>
<sequence>MTRVSLILLLALMGSGLYLVKVSYEARKLFADIERAKADEHQLAAEATRLDAERRSEGTHLRVERDAREKLQMRLPTPDATLYVAETRAASGGAR</sequence>
<gene>
    <name evidence="8" type="primary">ftsL</name>
    <name evidence="10" type="ORF">GCM10009107_62890</name>
</gene>
<evidence type="ECO:0000256" key="3">
    <source>
        <dbReference type="ARBA" id="ARBA00022618"/>
    </source>
</evidence>
<keyword evidence="7 8" id="KW-0131">Cell cycle</keyword>
<comment type="similarity">
    <text evidence="8">Belongs to the FtsL family.</text>
</comment>
<name>A0ABN1KM31_9BURK</name>
<evidence type="ECO:0000313" key="11">
    <source>
        <dbReference type="Proteomes" id="UP001500279"/>
    </source>
</evidence>
<keyword evidence="2 8" id="KW-1003">Cell membrane</keyword>
<evidence type="ECO:0000256" key="4">
    <source>
        <dbReference type="ARBA" id="ARBA00022692"/>
    </source>
</evidence>
<keyword evidence="5 8" id="KW-1133">Transmembrane helix</keyword>
<dbReference type="Proteomes" id="UP001500279">
    <property type="component" value="Unassembled WGS sequence"/>
</dbReference>
<organism evidence="10 11">
    <name type="scientific">Ideonella azotifigens</name>
    <dbReference type="NCBI Taxonomy" id="513160"/>
    <lineage>
        <taxon>Bacteria</taxon>
        <taxon>Pseudomonadati</taxon>
        <taxon>Pseudomonadota</taxon>
        <taxon>Betaproteobacteria</taxon>
        <taxon>Burkholderiales</taxon>
        <taxon>Sphaerotilaceae</taxon>
        <taxon>Ideonella</taxon>
    </lineage>
</organism>
<keyword evidence="11" id="KW-1185">Reference proteome</keyword>
<dbReference type="Pfam" id="PF04999">
    <property type="entry name" value="FtsL"/>
    <property type="match status" value="1"/>
</dbReference>
<keyword evidence="8" id="KW-0997">Cell inner membrane</keyword>
<protein>
    <recommendedName>
        <fullName evidence="8 9">Cell division protein FtsL</fullName>
    </recommendedName>
</protein>
<keyword evidence="4 8" id="KW-0812">Transmembrane</keyword>
<dbReference type="HAMAP" id="MF_00910">
    <property type="entry name" value="FtsL"/>
    <property type="match status" value="1"/>
</dbReference>
<dbReference type="EMBL" id="BAAAEW010000052">
    <property type="protein sequence ID" value="GAA0770829.1"/>
    <property type="molecule type" value="Genomic_DNA"/>
</dbReference>
<evidence type="ECO:0000256" key="8">
    <source>
        <dbReference type="HAMAP-Rule" id="MF_00910"/>
    </source>
</evidence>
<comment type="caution">
    <text evidence="10">The sequence shown here is derived from an EMBL/GenBank/DDBJ whole genome shotgun (WGS) entry which is preliminary data.</text>
</comment>
<evidence type="ECO:0000256" key="6">
    <source>
        <dbReference type="ARBA" id="ARBA00023136"/>
    </source>
</evidence>
<proteinExistence type="inferred from homology"/>
<comment type="subcellular location">
    <subcellularLocation>
        <location evidence="8">Cell inner membrane</location>
        <topology evidence="8">Single-pass type II membrane protein</topology>
    </subcellularLocation>
    <subcellularLocation>
        <location evidence="1">Cell membrane</location>
        <topology evidence="1">Single-pass type II membrane protein</topology>
    </subcellularLocation>
    <text evidence="8">Localizes to the division septum where it forms a ring structure.</text>
</comment>
<evidence type="ECO:0000256" key="1">
    <source>
        <dbReference type="ARBA" id="ARBA00004401"/>
    </source>
</evidence>
<accession>A0ABN1KM31</accession>
<keyword evidence="3 8" id="KW-0132">Cell division</keyword>
<evidence type="ECO:0000313" key="10">
    <source>
        <dbReference type="EMBL" id="GAA0770829.1"/>
    </source>
</evidence>
<keyword evidence="6 8" id="KW-0472">Membrane</keyword>
<dbReference type="NCBIfam" id="TIGR02209">
    <property type="entry name" value="ftsL_broad"/>
    <property type="match status" value="1"/>
</dbReference>
<dbReference type="InterPro" id="IPR011922">
    <property type="entry name" value="Cell_div_FtsL"/>
</dbReference>
<evidence type="ECO:0000256" key="7">
    <source>
        <dbReference type="ARBA" id="ARBA00023306"/>
    </source>
</evidence>
<evidence type="ECO:0000256" key="5">
    <source>
        <dbReference type="ARBA" id="ARBA00022989"/>
    </source>
</evidence>
<evidence type="ECO:0000256" key="9">
    <source>
        <dbReference type="NCBIfam" id="TIGR02209"/>
    </source>
</evidence>
<evidence type="ECO:0000256" key="2">
    <source>
        <dbReference type="ARBA" id="ARBA00022475"/>
    </source>
</evidence>
<comment type="subunit">
    <text evidence="8">Part of a complex composed of FtsB, FtsL and FtsQ.</text>
</comment>